<accession>A0A612C6U6</accession>
<evidence type="ECO:0000313" key="1">
    <source>
        <dbReference type="EMBL" id="ECV9758863.1"/>
    </source>
</evidence>
<reference evidence="1" key="1">
    <citation type="submission" date="2019-09" db="EMBL/GenBank/DDBJ databases">
        <authorList>
            <consortium name="GenomeTrakr network: Whole genome sequencing for foodborne pathogen traceback"/>
        </authorList>
    </citation>
    <scope>NUCLEOTIDE SEQUENCE</scope>
    <source>
        <strain evidence="1">FDA00001465</strain>
    </source>
</reference>
<sequence>MAPVPIAGLRCCATFPYTELTGIWGHYPICSWRDTAAIVSLQNPQVFYVEEKMKLSVGDIKISESGYASTTAEVETGTLPLLPSICTMHVSVPLVEGKTLEQYKDELLAKARERIVSMYQEIVCGGQNAESLLNMLDGKIKPTEISQKMLYDISMLHADLEKHVTSIGKQLSDSQDTGALNAIYAVGKKAAEDLPGKSGDEELWGMGFRIEDREGGLVVCDENGGSEPTIWHRDKIIERAISMLRSGNRNMLKRLGRAMGLLQVAADIESGNQLCGSARREHVLKDFNNPPFKKVPDDWIPPGVEYLKGRVY</sequence>
<organism evidence="1">
    <name type="scientific">Salmonella montevideo</name>
    <dbReference type="NCBI Taxonomy" id="115981"/>
    <lineage>
        <taxon>Bacteria</taxon>
        <taxon>Pseudomonadati</taxon>
        <taxon>Pseudomonadota</taxon>
        <taxon>Gammaproteobacteria</taxon>
        <taxon>Enterobacterales</taxon>
        <taxon>Enterobacteriaceae</taxon>
        <taxon>Salmonella</taxon>
    </lineage>
</organism>
<dbReference type="EMBL" id="AAKUXP010000038">
    <property type="protein sequence ID" value="ECV9758863.1"/>
    <property type="molecule type" value="Genomic_DNA"/>
</dbReference>
<gene>
    <name evidence="1" type="ORF">AHY82_22380</name>
</gene>
<dbReference type="AlphaFoldDB" id="A0A612C6U6"/>
<protein>
    <submittedName>
        <fullName evidence="1">Uncharacterized protein</fullName>
    </submittedName>
</protein>
<comment type="caution">
    <text evidence="1">The sequence shown here is derived from an EMBL/GenBank/DDBJ whole genome shotgun (WGS) entry which is preliminary data.</text>
</comment>
<proteinExistence type="predicted"/>
<name>A0A612C6U6_SALMO</name>